<gene>
    <name evidence="1" type="ORF">RZN69_19435</name>
</gene>
<keyword evidence="2" id="KW-1185">Reference proteome</keyword>
<dbReference type="Pfam" id="PF03808">
    <property type="entry name" value="Glyco_tran_WecG"/>
    <property type="match status" value="1"/>
</dbReference>
<dbReference type="GO" id="GO:0016740">
    <property type="term" value="F:transferase activity"/>
    <property type="evidence" value="ECO:0007669"/>
    <property type="project" value="InterPro"/>
</dbReference>
<organism evidence="1 2">
    <name type="scientific">Rubellicoccus peritrichatus</name>
    <dbReference type="NCBI Taxonomy" id="3080537"/>
    <lineage>
        <taxon>Bacteria</taxon>
        <taxon>Pseudomonadati</taxon>
        <taxon>Verrucomicrobiota</taxon>
        <taxon>Opitutia</taxon>
        <taxon>Puniceicoccales</taxon>
        <taxon>Cerasicoccaceae</taxon>
        <taxon>Rubellicoccus</taxon>
    </lineage>
</organism>
<dbReference type="InterPro" id="IPR004629">
    <property type="entry name" value="WecG_TagA_CpsF"/>
</dbReference>
<evidence type="ECO:0000313" key="2">
    <source>
        <dbReference type="Proteomes" id="UP001304300"/>
    </source>
</evidence>
<dbReference type="Proteomes" id="UP001304300">
    <property type="component" value="Chromosome"/>
</dbReference>
<protein>
    <submittedName>
        <fullName evidence="1">WecB/TagA/CpsF family glycosyltransferase</fullName>
    </submittedName>
</protein>
<dbReference type="EMBL" id="CP136920">
    <property type="protein sequence ID" value="WOO40802.1"/>
    <property type="molecule type" value="Genomic_DNA"/>
</dbReference>
<reference evidence="1 2" key="1">
    <citation type="submission" date="2023-10" db="EMBL/GenBank/DDBJ databases">
        <title>Rubellicoccus peritrichatus gen. nov., sp. nov., isolated from an algae of coral reef tank.</title>
        <authorList>
            <person name="Luo J."/>
        </authorList>
    </citation>
    <scope>NUCLEOTIDE SEQUENCE [LARGE SCALE GENOMIC DNA]</scope>
    <source>
        <strain evidence="1 2">CR14</strain>
    </source>
</reference>
<dbReference type="RefSeq" id="WP_317833004.1">
    <property type="nucleotide sequence ID" value="NZ_CP136920.1"/>
</dbReference>
<proteinExistence type="predicted"/>
<accession>A0AAQ3QVG7</accession>
<name>A0AAQ3QVG7_9BACT</name>
<dbReference type="KEGG" id="puo:RZN69_19435"/>
<evidence type="ECO:0000313" key="1">
    <source>
        <dbReference type="EMBL" id="WOO40802.1"/>
    </source>
</evidence>
<dbReference type="AlphaFoldDB" id="A0AAQ3QVG7"/>
<sequence>MAEAISTPAKTITILGIPFFNGTIEAAITQTIEGGLLLAPSGPGLAETDWNHSYYKALLSADTVLIDSGLMALIWPLIGRQKLSRISGLRMLKALLANSTFRTSRKHFWVMPSEAENKLNREYLASIGMHLTSDQCYNAPYYSDNDDVTDKNLLSLIEAQKPRFVVINIAGGKQEILGAWLAQKLSYRPSIICTGAAIAFLTGEQAPIGDIDDRIYLGWLKRIIFEPKKYLGRYVKAFRLIPMLLRFREKSPTNNQPSTV</sequence>